<evidence type="ECO:0000256" key="4">
    <source>
        <dbReference type="ARBA" id="ARBA00023235"/>
    </source>
</evidence>
<evidence type="ECO:0000259" key="6">
    <source>
        <dbReference type="PROSITE" id="PS50059"/>
    </source>
</evidence>
<dbReference type="EC" id="5.2.1.8" evidence="2 5"/>
<dbReference type="PANTHER" id="PTHR10516">
    <property type="entry name" value="PEPTIDYL-PROLYL CIS-TRANS ISOMERASE"/>
    <property type="match status" value="1"/>
</dbReference>
<gene>
    <name evidence="7" type="ORF">ACHAWO_011837</name>
</gene>
<dbReference type="InterPro" id="IPR050689">
    <property type="entry name" value="FKBP-type_PPIase"/>
</dbReference>
<comment type="catalytic activity">
    <reaction evidence="1 5">
        <text>[protein]-peptidylproline (omega=180) = [protein]-peptidylproline (omega=0)</text>
        <dbReference type="Rhea" id="RHEA:16237"/>
        <dbReference type="Rhea" id="RHEA-COMP:10747"/>
        <dbReference type="Rhea" id="RHEA-COMP:10748"/>
        <dbReference type="ChEBI" id="CHEBI:83833"/>
        <dbReference type="ChEBI" id="CHEBI:83834"/>
        <dbReference type="EC" id="5.2.1.8"/>
    </reaction>
</comment>
<accession>A0ABD3PLJ5</accession>
<evidence type="ECO:0000256" key="5">
    <source>
        <dbReference type="PROSITE-ProRule" id="PRU00277"/>
    </source>
</evidence>
<keyword evidence="8" id="KW-1185">Reference proteome</keyword>
<dbReference type="InterPro" id="IPR046357">
    <property type="entry name" value="PPIase_dom_sf"/>
</dbReference>
<dbReference type="SUPFAM" id="SSF54534">
    <property type="entry name" value="FKBP-like"/>
    <property type="match status" value="1"/>
</dbReference>
<sequence length="110" mass="12205">MKDIEVEVLVAGDGKNYPKKGQTVTIHYDAFLPNGVQFDSSRKRNKPFKFILFCEQVIPGLDETVSQLSLGERAMVNIPHAKAYGSKGFPCLVPKDSDLKFDVQLIGFDG</sequence>
<dbReference type="Gene3D" id="3.10.50.40">
    <property type="match status" value="1"/>
</dbReference>
<dbReference type="PROSITE" id="PS50059">
    <property type="entry name" value="FKBP_PPIASE"/>
    <property type="match status" value="1"/>
</dbReference>
<dbReference type="AlphaFoldDB" id="A0ABD3PLJ5"/>
<dbReference type="Pfam" id="PF00254">
    <property type="entry name" value="FKBP_C"/>
    <property type="match status" value="1"/>
</dbReference>
<name>A0ABD3PLJ5_9STRA</name>
<organism evidence="7 8">
    <name type="scientific">Cyclotella atomus</name>
    <dbReference type="NCBI Taxonomy" id="382360"/>
    <lineage>
        <taxon>Eukaryota</taxon>
        <taxon>Sar</taxon>
        <taxon>Stramenopiles</taxon>
        <taxon>Ochrophyta</taxon>
        <taxon>Bacillariophyta</taxon>
        <taxon>Coscinodiscophyceae</taxon>
        <taxon>Thalassiosirophycidae</taxon>
        <taxon>Stephanodiscales</taxon>
        <taxon>Stephanodiscaceae</taxon>
        <taxon>Cyclotella</taxon>
    </lineage>
</organism>
<feature type="domain" description="PPIase FKBP-type" evidence="6">
    <location>
        <begin position="21"/>
        <end position="109"/>
    </location>
</feature>
<comment type="caution">
    <text evidence="7">The sequence shown here is derived from an EMBL/GenBank/DDBJ whole genome shotgun (WGS) entry which is preliminary data.</text>
</comment>
<evidence type="ECO:0000256" key="1">
    <source>
        <dbReference type="ARBA" id="ARBA00000971"/>
    </source>
</evidence>
<dbReference type="GO" id="GO:0003755">
    <property type="term" value="F:peptidyl-prolyl cis-trans isomerase activity"/>
    <property type="evidence" value="ECO:0007669"/>
    <property type="project" value="UniProtKB-KW"/>
</dbReference>
<keyword evidence="3 5" id="KW-0697">Rotamase</keyword>
<proteinExistence type="predicted"/>
<dbReference type="Proteomes" id="UP001530400">
    <property type="component" value="Unassembled WGS sequence"/>
</dbReference>
<dbReference type="EMBL" id="JALLPJ020000557">
    <property type="protein sequence ID" value="KAL3788621.1"/>
    <property type="molecule type" value="Genomic_DNA"/>
</dbReference>
<evidence type="ECO:0000256" key="3">
    <source>
        <dbReference type="ARBA" id="ARBA00023110"/>
    </source>
</evidence>
<evidence type="ECO:0000313" key="8">
    <source>
        <dbReference type="Proteomes" id="UP001530400"/>
    </source>
</evidence>
<dbReference type="PANTHER" id="PTHR10516:SF443">
    <property type="entry name" value="FK506-BINDING PROTEIN 59-RELATED"/>
    <property type="match status" value="1"/>
</dbReference>
<protein>
    <recommendedName>
        <fullName evidence="2 5">peptidylprolyl isomerase</fullName>
        <ecNumber evidence="2 5">5.2.1.8</ecNumber>
    </recommendedName>
</protein>
<keyword evidence="4 5" id="KW-0413">Isomerase</keyword>
<reference evidence="7 8" key="1">
    <citation type="submission" date="2024-10" db="EMBL/GenBank/DDBJ databases">
        <title>Updated reference genomes for cyclostephanoid diatoms.</title>
        <authorList>
            <person name="Roberts W.R."/>
            <person name="Alverson A.J."/>
        </authorList>
    </citation>
    <scope>NUCLEOTIDE SEQUENCE [LARGE SCALE GENOMIC DNA]</scope>
    <source>
        <strain evidence="7 8">AJA010-31</strain>
    </source>
</reference>
<evidence type="ECO:0000313" key="7">
    <source>
        <dbReference type="EMBL" id="KAL3788621.1"/>
    </source>
</evidence>
<evidence type="ECO:0000256" key="2">
    <source>
        <dbReference type="ARBA" id="ARBA00013194"/>
    </source>
</evidence>
<dbReference type="InterPro" id="IPR001179">
    <property type="entry name" value="PPIase_FKBP_dom"/>
</dbReference>